<dbReference type="InterPro" id="IPR017853">
    <property type="entry name" value="GH"/>
</dbReference>
<comment type="caution">
    <text evidence="12">The sequence shown here is derived from an EMBL/GenBank/DDBJ whole genome shotgun (WGS) entry which is preliminary data.</text>
</comment>
<protein>
    <recommendedName>
        <fullName evidence="3 11">Beta-glucosidase</fullName>
        <ecNumber evidence="3 11">3.2.1.21</ecNumber>
    </recommendedName>
</protein>
<dbReference type="EMBL" id="QLUW01000001">
    <property type="protein sequence ID" value="RAP77018.1"/>
    <property type="molecule type" value="Genomic_DNA"/>
</dbReference>
<dbReference type="OrthoDB" id="9765195at2"/>
<dbReference type="Pfam" id="PF00232">
    <property type="entry name" value="Glyco_hydro_1"/>
    <property type="match status" value="1"/>
</dbReference>
<feature type="binding site" evidence="10">
    <location>
        <position position="120"/>
    </location>
    <ligand>
        <name>substrate</name>
    </ligand>
</feature>
<proteinExistence type="inferred from homology"/>
<gene>
    <name evidence="12" type="ORF">DL346_00485</name>
</gene>
<dbReference type="PANTHER" id="PTHR10353">
    <property type="entry name" value="GLYCOSYL HYDROLASE"/>
    <property type="match status" value="1"/>
</dbReference>
<feature type="active site" description="Nucleophile" evidence="9">
    <location>
        <position position="357"/>
    </location>
</feature>
<evidence type="ECO:0000256" key="6">
    <source>
        <dbReference type="ARBA" id="ARBA00023277"/>
    </source>
</evidence>
<keyword evidence="6" id="KW-0119">Carbohydrate metabolism</keyword>
<feature type="binding site" evidence="10">
    <location>
        <position position="165"/>
    </location>
    <ligand>
        <name>substrate</name>
    </ligand>
</feature>
<evidence type="ECO:0000313" key="12">
    <source>
        <dbReference type="EMBL" id="RAP77018.1"/>
    </source>
</evidence>
<comment type="similarity">
    <text evidence="2 11">Belongs to the glycosyl hydrolase 1 family.</text>
</comment>
<dbReference type="AlphaFoldDB" id="A0A328U2J4"/>
<dbReference type="PRINTS" id="PR00131">
    <property type="entry name" value="GLHYDRLASE1"/>
</dbReference>
<dbReference type="GO" id="GO:0008422">
    <property type="term" value="F:beta-glucosidase activity"/>
    <property type="evidence" value="ECO:0007669"/>
    <property type="project" value="UniProtKB-EC"/>
</dbReference>
<keyword evidence="7 11" id="KW-0326">Glycosidase</keyword>
<evidence type="ECO:0000256" key="5">
    <source>
        <dbReference type="ARBA" id="ARBA00023001"/>
    </source>
</evidence>
<dbReference type="SUPFAM" id="SSF51445">
    <property type="entry name" value="(Trans)glycosidases"/>
    <property type="match status" value="1"/>
</dbReference>
<reference evidence="12 13" key="1">
    <citation type="submission" date="2018-06" db="EMBL/GenBank/DDBJ databases">
        <title>Paenibacillus montanisoli sp. nov., isolated from mountain area soil.</title>
        <authorList>
            <person name="Wu M."/>
        </authorList>
    </citation>
    <scope>NUCLEOTIDE SEQUENCE [LARGE SCALE GENOMIC DNA]</scope>
    <source>
        <strain evidence="12 13">RA17</strain>
    </source>
</reference>
<keyword evidence="13" id="KW-1185">Reference proteome</keyword>
<evidence type="ECO:0000256" key="4">
    <source>
        <dbReference type="ARBA" id="ARBA00022801"/>
    </source>
</evidence>
<dbReference type="FunFam" id="3.20.20.80:FF:000004">
    <property type="entry name" value="Beta-glucosidase 6-phospho-beta-glucosidase"/>
    <property type="match status" value="1"/>
</dbReference>
<evidence type="ECO:0000256" key="2">
    <source>
        <dbReference type="ARBA" id="ARBA00010838"/>
    </source>
</evidence>
<sequence length="445" mass="51751">MFPQFSKNFLFGTATAAYQIEGGWNEDGKGLSIWDKFSHTKGKIRDGSNGDVACNTYRDFQTDIDLMSSLKMDAYRFSISWSRVLPEGRGKVNPKGLDYYERLVDALLEKGIRPFVTLFHWDTPYALFEQYKGFAGRETAQYFAEFAGLAIQRLGDRVKDWITLNEPWEHAMMGHFLGEHAPGIRNPWTYFKVAHHLLLGHGLAVQAMRSERNDLNIGVTLSQFPIYPASYEPSEKELDSVEMADMFINRFYLDGVFKGKYPEKLFSRLWPIVPKVYPGDMETIRQPVDFLGVNYYSRLFASRKWYIPFLKTWIDRASADERYNHPILGAHGYPDGFKELAKRYREEYGNPAVYITENGTVGQDIADKNRIEYLTCYLRSLREAIDEGSDIRGYFYWTLIDNFEWNSGLSCPMGLIHVDHKTQQRTIRDSGYWFRDLIAHQESRR</sequence>
<dbReference type="EC" id="3.2.1.21" evidence="3 11"/>
<evidence type="ECO:0000313" key="13">
    <source>
        <dbReference type="Proteomes" id="UP000249260"/>
    </source>
</evidence>
<feature type="active site" description="Proton donor" evidence="9">
    <location>
        <position position="166"/>
    </location>
</feature>
<comment type="catalytic activity">
    <reaction evidence="1 11">
        <text>Hydrolysis of terminal, non-reducing beta-D-glucosyl residues with release of beta-D-glucose.</text>
        <dbReference type="EC" id="3.2.1.21"/>
    </reaction>
</comment>
<evidence type="ECO:0000256" key="10">
    <source>
        <dbReference type="PIRSR" id="PIRSR617736-2"/>
    </source>
</evidence>
<name>A0A328U2J4_9BACL</name>
<keyword evidence="8" id="KW-0624">Polysaccharide degradation</keyword>
<evidence type="ECO:0000256" key="9">
    <source>
        <dbReference type="PIRSR" id="PIRSR617736-1"/>
    </source>
</evidence>
<dbReference type="Proteomes" id="UP000249260">
    <property type="component" value="Unassembled WGS sequence"/>
</dbReference>
<organism evidence="12 13">
    <name type="scientific">Paenibacillus montanisoli</name>
    <dbReference type="NCBI Taxonomy" id="2081970"/>
    <lineage>
        <taxon>Bacteria</taxon>
        <taxon>Bacillati</taxon>
        <taxon>Bacillota</taxon>
        <taxon>Bacilli</taxon>
        <taxon>Bacillales</taxon>
        <taxon>Paenibacillaceae</taxon>
        <taxon>Paenibacillus</taxon>
    </lineage>
</organism>
<dbReference type="NCBIfam" id="TIGR03356">
    <property type="entry name" value="BGL"/>
    <property type="match status" value="1"/>
</dbReference>
<dbReference type="PROSITE" id="PS00653">
    <property type="entry name" value="GLYCOSYL_HYDROL_F1_2"/>
    <property type="match status" value="1"/>
</dbReference>
<dbReference type="PANTHER" id="PTHR10353:SF36">
    <property type="entry name" value="LP05116P"/>
    <property type="match status" value="1"/>
</dbReference>
<evidence type="ECO:0000256" key="1">
    <source>
        <dbReference type="ARBA" id="ARBA00000448"/>
    </source>
</evidence>
<evidence type="ECO:0000256" key="3">
    <source>
        <dbReference type="ARBA" id="ARBA00012744"/>
    </source>
</evidence>
<dbReference type="InterPro" id="IPR033132">
    <property type="entry name" value="GH_1_N_CS"/>
</dbReference>
<dbReference type="RefSeq" id="WP_112880016.1">
    <property type="nucleotide sequence ID" value="NZ_QLUW01000001.1"/>
</dbReference>
<feature type="binding site" evidence="10">
    <location>
        <position position="397"/>
    </location>
    <ligand>
        <name>substrate</name>
    </ligand>
</feature>
<keyword evidence="5" id="KW-0136">Cellulose degradation</keyword>
<feature type="binding site" evidence="10">
    <location>
        <position position="296"/>
    </location>
    <ligand>
        <name>substrate</name>
    </ligand>
</feature>
<dbReference type="Gene3D" id="3.20.20.80">
    <property type="entry name" value="Glycosidases"/>
    <property type="match status" value="1"/>
</dbReference>
<dbReference type="InterPro" id="IPR017736">
    <property type="entry name" value="Glyco_hydro_1_beta-glucosidase"/>
</dbReference>
<dbReference type="GO" id="GO:0030245">
    <property type="term" value="P:cellulose catabolic process"/>
    <property type="evidence" value="ECO:0007669"/>
    <property type="project" value="UniProtKB-KW"/>
</dbReference>
<evidence type="ECO:0000256" key="8">
    <source>
        <dbReference type="ARBA" id="ARBA00023326"/>
    </source>
</evidence>
<dbReference type="InterPro" id="IPR001360">
    <property type="entry name" value="Glyco_hydro_1"/>
</dbReference>
<evidence type="ECO:0000256" key="11">
    <source>
        <dbReference type="RuleBase" id="RU361175"/>
    </source>
</evidence>
<accession>A0A328U2J4</accession>
<feature type="binding site" evidence="10">
    <location>
        <position position="19"/>
    </location>
    <ligand>
        <name>substrate</name>
    </ligand>
</feature>
<keyword evidence="4 11" id="KW-0378">Hydrolase</keyword>
<feature type="binding site" evidence="10">
    <location>
        <begin position="404"/>
        <end position="405"/>
    </location>
    <ligand>
        <name>substrate</name>
    </ligand>
</feature>
<evidence type="ECO:0000256" key="7">
    <source>
        <dbReference type="ARBA" id="ARBA00023295"/>
    </source>
</evidence>